<evidence type="ECO:0000256" key="5">
    <source>
        <dbReference type="SAM" id="Phobius"/>
    </source>
</evidence>
<feature type="transmembrane region" description="Helical" evidence="5">
    <location>
        <begin position="224"/>
        <end position="245"/>
    </location>
</feature>
<name>A0A815UK78_9BILA</name>
<feature type="transmembrane region" description="Helical" evidence="5">
    <location>
        <begin position="375"/>
        <end position="394"/>
    </location>
</feature>
<keyword evidence="2 5" id="KW-0812">Transmembrane</keyword>
<comment type="caution">
    <text evidence="7">The sequence shown here is derived from an EMBL/GenBank/DDBJ whole genome shotgun (WGS) entry which is preliminary data.</text>
</comment>
<evidence type="ECO:0000256" key="3">
    <source>
        <dbReference type="ARBA" id="ARBA00022989"/>
    </source>
</evidence>
<evidence type="ECO:0000259" key="6">
    <source>
        <dbReference type="PROSITE" id="PS50850"/>
    </source>
</evidence>
<dbReference type="InterPro" id="IPR020846">
    <property type="entry name" value="MFS_dom"/>
</dbReference>
<feature type="domain" description="Major facilitator superfamily (MFS) profile" evidence="6">
    <location>
        <begin position="83"/>
        <end position="513"/>
    </location>
</feature>
<dbReference type="PANTHER" id="PTHR24064">
    <property type="entry name" value="SOLUTE CARRIER FAMILY 22 MEMBER"/>
    <property type="match status" value="1"/>
</dbReference>
<feature type="transmembrane region" description="Helical" evidence="5">
    <location>
        <begin position="490"/>
        <end position="509"/>
    </location>
</feature>
<comment type="subcellular location">
    <subcellularLocation>
        <location evidence="1">Membrane</location>
        <topology evidence="1">Multi-pass membrane protein</topology>
    </subcellularLocation>
</comment>
<dbReference type="GO" id="GO:0022857">
    <property type="term" value="F:transmembrane transporter activity"/>
    <property type="evidence" value="ECO:0007669"/>
    <property type="project" value="InterPro"/>
</dbReference>
<sequence>MTMELDDCITKDCSTIYRFQFASIAFICGIYLPFTFHSNIWSLYTQPFTPVNCTTIKNPFLSEISNNLTTKPLPILAINNQSRSECCACNGNLNDKRLSILCQEWVRSISQVEMRKATIIDEWHMTCGKENRKYLLFGSISYLLAEIIGVVIIGILADNYGRKLMLLMCLYIPVLFGSLAAFTTTYSLFVILRWPVGFLNKGLLLLGFVMVIESCEYKHRAQIGCLLLASLPIFGIIVGVIYFFLLDWRHMQLFGTLVSTLTLCYPWLIPESRRWHVNSHRVSRVNKLLQLCSTKQTPSLGLNKIGSPAPTSIIYDKSVITESSLRAQKGSISCLVMEKQLRTITLCLFALWFISTACYRSTFFPTILPHPTMNYVLMNAIEFFSFILALILSYKIGRRPPLAVLILVSGLSSISLAITLLGIGHTWLEITFSLLARSCLRTCYCILILYTSELYPTSVRATGLAIGLTGEGLSTILVEVLLYLLVDRTLLLFISGSILCVSCCLIFPLPETLLYDLPDSLTDLQSMKRTLTNDNDGDLSSSSPHNNALESNTLLNETQAKPTTMLDLNDLSSPPQQQQQYLTTPKTILRSQTATGGNGKTVTIHSQPEIIQLQSNAASLKGLSNPCYFASLNGSIDQYDIEQHMDNTVVISIRGALNNTHNSRSEGHEGEATRF</sequence>
<keyword evidence="4 5" id="KW-0472">Membrane</keyword>
<dbReference type="InterPro" id="IPR005828">
    <property type="entry name" value="MFS_sugar_transport-like"/>
</dbReference>
<evidence type="ECO:0000256" key="1">
    <source>
        <dbReference type="ARBA" id="ARBA00004141"/>
    </source>
</evidence>
<feature type="transmembrane region" description="Helical" evidence="5">
    <location>
        <begin position="192"/>
        <end position="212"/>
    </location>
</feature>
<reference evidence="7" key="1">
    <citation type="submission" date="2021-02" db="EMBL/GenBank/DDBJ databases">
        <authorList>
            <person name="Nowell W R."/>
        </authorList>
    </citation>
    <scope>NUCLEOTIDE SEQUENCE</scope>
</reference>
<feature type="transmembrane region" description="Helical" evidence="5">
    <location>
        <begin position="343"/>
        <end position="363"/>
    </location>
</feature>
<dbReference type="InterPro" id="IPR036259">
    <property type="entry name" value="MFS_trans_sf"/>
</dbReference>
<dbReference type="GO" id="GO:0016020">
    <property type="term" value="C:membrane"/>
    <property type="evidence" value="ECO:0007669"/>
    <property type="project" value="UniProtKB-SubCell"/>
</dbReference>
<feature type="transmembrane region" description="Helical" evidence="5">
    <location>
        <begin position="134"/>
        <end position="157"/>
    </location>
</feature>
<dbReference type="SUPFAM" id="SSF103473">
    <property type="entry name" value="MFS general substrate transporter"/>
    <property type="match status" value="1"/>
</dbReference>
<dbReference type="OrthoDB" id="3936150at2759"/>
<evidence type="ECO:0000313" key="8">
    <source>
        <dbReference type="Proteomes" id="UP000663834"/>
    </source>
</evidence>
<feature type="transmembrane region" description="Helical" evidence="5">
    <location>
        <begin position="462"/>
        <end position="484"/>
    </location>
</feature>
<feature type="transmembrane region" description="Helical" evidence="5">
    <location>
        <begin position="401"/>
        <end position="424"/>
    </location>
</feature>
<keyword evidence="3 5" id="KW-1133">Transmembrane helix</keyword>
<dbReference type="Gene3D" id="1.20.1250.20">
    <property type="entry name" value="MFS general substrate transporter like domains"/>
    <property type="match status" value="1"/>
</dbReference>
<feature type="transmembrane region" description="Helical" evidence="5">
    <location>
        <begin position="164"/>
        <end position="186"/>
    </location>
</feature>
<feature type="transmembrane region" description="Helical" evidence="5">
    <location>
        <begin position="251"/>
        <end position="269"/>
    </location>
</feature>
<dbReference type="Proteomes" id="UP000663834">
    <property type="component" value="Unassembled WGS sequence"/>
</dbReference>
<dbReference type="PROSITE" id="PS50850">
    <property type="entry name" value="MFS"/>
    <property type="match status" value="1"/>
</dbReference>
<dbReference type="AlphaFoldDB" id="A0A815UK78"/>
<organism evidence="7 8">
    <name type="scientific">Rotaria magnacalcarata</name>
    <dbReference type="NCBI Taxonomy" id="392030"/>
    <lineage>
        <taxon>Eukaryota</taxon>
        <taxon>Metazoa</taxon>
        <taxon>Spiralia</taxon>
        <taxon>Gnathifera</taxon>
        <taxon>Rotifera</taxon>
        <taxon>Eurotatoria</taxon>
        <taxon>Bdelloidea</taxon>
        <taxon>Philodinida</taxon>
        <taxon>Philodinidae</taxon>
        <taxon>Rotaria</taxon>
    </lineage>
</organism>
<gene>
    <name evidence="7" type="ORF">KQP761_LOCUS15491</name>
</gene>
<dbReference type="EMBL" id="CAJNOW010007549">
    <property type="protein sequence ID" value="CAF1517282.1"/>
    <property type="molecule type" value="Genomic_DNA"/>
</dbReference>
<protein>
    <recommendedName>
        <fullName evidence="6">Major facilitator superfamily (MFS) profile domain-containing protein</fullName>
    </recommendedName>
</protein>
<evidence type="ECO:0000256" key="2">
    <source>
        <dbReference type="ARBA" id="ARBA00022692"/>
    </source>
</evidence>
<dbReference type="Pfam" id="PF00083">
    <property type="entry name" value="Sugar_tr"/>
    <property type="match status" value="1"/>
</dbReference>
<feature type="transmembrane region" description="Helical" evidence="5">
    <location>
        <begin position="21"/>
        <end position="41"/>
    </location>
</feature>
<accession>A0A815UK78</accession>
<proteinExistence type="predicted"/>
<evidence type="ECO:0000256" key="4">
    <source>
        <dbReference type="ARBA" id="ARBA00023136"/>
    </source>
</evidence>
<evidence type="ECO:0000313" key="7">
    <source>
        <dbReference type="EMBL" id="CAF1517282.1"/>
    </source>
</evidence>